<comment type="similarity">
    <text evidence="1">Belongs to the gemin-2 family.</text>
</comment>
<dbReference type="AlphaFoldDB" id="A0A1M8AB34"/>
<dbReference type="GO" id="GO:0000387">
    <property type="term" value="P:spliceosomal snRNP assembly"/>
    <property type="evidence" value="ECO:0007669"/>
    <property type="project" value="InterPro"/>
</dbReference>
<dbReference type="GO" id="GO:0005634">
    <property type="term" value="C:nucleus"/>
    <property type="evidence" value="ECO:0007669"/>
    <property type="project" value="TreeGrafter"/>
</dbReference>
<dbReference type="InterPro" id="IPR035426">
    <property type="entry name" value="Gemin2/Brr1"/>
</dbReference>
<name>A0A1M8AB34_MALS4</name>
<protein>
    <submittedName>
        <fullName evidence="2">Uncharacterized protein</fullName>
    </submittedName>
</protein>
<dbReference type="Gene3D" id="1.20.58.1070">
    <property type="match status" value="1"/>
</dbReference>
<evidence type="ECO:0000256" key="1">
    <source>
        <dbReference type="ARBA" id="ARBA00025758"/>
    </source>
</evidence>
<reference evidence="3" key="1">
    <citation type="journal article" date="2017" name="Nucleic Acids Res.">
        <title>Proteogenomics produces comprehensive and highly accurate protein-coding gene annotation in a complete genome assembly of Malassezia sympodialis.</title>
        <authorList>
            <person name="Zhu Y."/>
            <person name="Engstroem P.G."/>
            <person name="Tellgren-Roth C."/>
            <person name="Baudo C.D."/>
            <person name="Kennell J.C."/>
            <person name="Sun S."/>
            <person name="Billmyre R.B."/>
            <person name="Schroeder M.S."/>
            <person name="Andersson A."/>
            <person name="Holm T."/>
            <person name="Sigurgeirsson B."/>
            <person name="Wu G."/>
            <person name="Sankaranarayanan S.R."/>
            <person name="Siddharthan R."/>
            <person name="Sanyal K."/>
            <person name="Lundeberg J."/>
            <person name="Nystedt B."/>
            <person name="Boekhout T."/>
            <person name="Dawson T.L. Jr."/>
            <person name="Heitman J."/>
            <person name="Scheynius A."/>
            <person name="Lehtioe J."/>
        </authorList>
    </citation>
    <scope>NUCLEOTIDE SEQUENCE [LARGE SCALE GENOMIC DNA]</scope>
    <source>
        <strain evidence="3">ATCC 42132</strain>
    </source>
</reference>
<keyword evidence="3" id="KW-1185">Reference proteome</keyword>
<organism evidence="2 3">
    <name type="scientific">Malassezia sympodialis (strain ATCC 42132)</name>
    <name type="common">Atopic eczema-associated yeast</name>
    <dbReference type="NCBI Taxonomy" id="1230383"/>
    <lineage>
        <taxon>Eukaryota</taxon>
        <taxon>Fungi</taxon>
        <taxon>Dikarya</taxon>
        <taxon>Basidiomycota</taxon>
        <taxon>Ustilaginomycotina</taxon>
        <taxon>Malasseziomycetes</taxon>
        <taxon>Malasseziales</taxon>
        <taxon>Malasseziaceae</taxon>
        <taxon>Malassezia</taxon>
    </lineage>
</organism>
<dbReference type="PANTHER" id="PTHR12794">
    <property type="entry name" value="GEMIN2"/>
    <property type="match status" value="1"/>
</dbReference>
<proteinExistence type="inferred from homology"/>
<dbReference type="PANTHER" id="PTHR12794:SF0">
    <property type="entry name" value="GEM-ASSOCIATED PROTEIN 2"/>
    <property type="match status" value="1"/>
</dbReference>
<gene>
    <name evidence="2" type="ORF">MSYG_4000</name>
</gene>
<dbReference type="GO" id="GO:0032797">
    <property type="term" value="C:SMN complex"/>
    <property type="evidence" value="ECO:0007669"/>
    <property type="project" value="TreeGrafter"/>
</dbReference>
<dbReference type="OrthoDB" id="428895at2759"/>
<evidence type="ECO:0000313" key="2">
    <source>
        <dbReference type="EMBL" id="SHO79649.1"/>
    </source>
</evidence>
<dbReference type="VEuPathDB" id="FungiDB:MSYG_4000"/>
<evidence type="ECO:0000313" key="3">
    <source>
        <dbReference type="Proteomes" id="UP000186303"/>
    </source>
</evidence>
<dbReference type="Pfam" id="PF04938">
    <property type="entry name" value="SIP1"/>
    <property type="match status" value="1"/>
</dbReference>
<accession>A0A1M8AB34</accession>
<sequence length="304" mass="34432">MAAGTGAPEFGQPILPVGTIPDDGVPRTGEEYLAMVQQEASLQPRILSQSGMTQPYAPATSPQVRALPPASMPTSAWCTVFLERFRRLHYSLRTPIPDRHVRLSIPHVQDERAWYQWVHGREPPSEQERQLMVKRAEALDAAGPGMRDTEDDSESEVSGMLEVSGDFLEQFGYAFREPTFRFLQRLDTEDVISLMVMIRRWMQHPQFTHQAVTRAAIHPTHARWLFAILAQLDRQLSSDNIASLRTLARVCMKCIARVRSQVDYLCDEKSDTLEAEMGAWMIITAVAGVWGQRDLWDEVQAQVT</sequence>
<dbReference type="OMA" id="HYAQWIL"/>
<dbReference type="Proteomes" id="UP000186303">
    <property type="component" value="Chromosome 7"/>
</dbReference>
<dbReference type="EMBL" id="LT671827">
    <property type="protein sequence ID" value="SHO79649.1"/>
    <property type="molecule type" value="Genomic_DNA"/>
</dbReference>